<keyword evidence="2" id="KW-0472">Membrane</keyword>
<proteinExistence type="predicted"/>
<keyword evidence="2" id="KW-1133">Transmembrane helix</keyword>
<dbReference type="EMBL" id="CAKKNT010000016">
    <property type="protein sequence ID" value="CAH0418842.1"/>
    <property type="molecule type" value="Genomic_DNA"/>
</dbReference>
<organism evidence="3 4">
    <name type="scientific">Periweissella ghanensis</name>
    <dbReference type="NCBI Taxonomy" id="467997"/>
    <lineage>
        <taxon>Bacteria</taxon>
        <taxon>Bacillati</taxon>
        <taxon>Bacillota</taxon>
        <taxon>Bacilli</taxon>
        <taxon>Lactobacillales</taxon>
        <taxon>Lactobacillaceae</taxon>
        <taxon>Periweissella</taxon>
    </lineage>
</organism>
<reference evidence="3 4" key="1">
    <citation type="submission" date="2021-11" db="EMBL/GenBank/DDBJ databases">
        <authorList>
            <person name="Depoorter E."/>
        </authorList>
    </citation>
    <scope>NUCLEOTIDE SEQUENCE [LARGE SCALE GENOMIC DNA]</scope>
    <source>
        <strain evidence="3 4">LMG 24286</strain>
    </source>
</reference>
<dbReference type="RefSeq" id="WP_230098921.1">
    <property type="nucleotide sequence ID" value="NZ_CAKKNT010000016.1"/>
</dbReference>
<sequence length="402" mass="43855">MNRIKKVPIVVWILIAILIVGGIVGAHLWNNRKINVLANPGIQMKYTGYQSEGEAYFNEDPLDLAILKLQVDRSKLPDVVKIQLFTGVKDASDFASNLENAQSTALPANQVKLTQVKNWFKETKIKIKSPDNLKNGDTVTVALTTDGDSTNPVKPATKTYKVVGLKAIKGIPTSKVLKQIDVNFTGLNGRGQANLTSEDLVNIDGTNFTVPNNGKLSNGDKVKIKVPGDYFEAERGKKYVGPRTIEATVKGLIDPTKLTNLKDLKGMMDKAITDVYTYDSSDPNSVAPQFEGFYALPSGDGDDDVTDQVQLMSTSDQSSDDDSDNNAGFEFVATYLIPDNPGAKTGDVQEVVWNEPTFTDNKVDLPSQDDLNNRESQQSTLGATLDDHNTNGVLLIKSDLQK</sequence>
<gene>
    <name evidence="3" type="ORF">WGH24286_01284</name>
</gene>
<feature type="region of interest" description="Disordered" evidence="1">
    <location>
        <begin position="359"/>
        <end position="387"/>
    </location>
</feature>
<keyword evidence="2" id="KW-0812">Transmembrane</keyword>
<evidence type="ECO:0000256" key="1">
    <source>
        <dbReference type="SAM" id="MobiDB-lite"/>
    </source>
</evidence>
<accession>A0ABM8ZBT9</accession>
<keyword evidence="4" id="KW-1185">Reference proteome</keyword>
<dbReference type="Proteomes" id="UP000789719">
    <property type="component" value="Unassembled WGS sequence"/>
</dbReference>
<protein>
    <submittedName>
        <fullName evidence="3">Uncharacterized protein</fullName>
    </submittedName>
</protein>
<evidence type="ECO:0000256" key="2">
    <source>
        <dbReference type="SAM" id="Phobius"/>
    </source>
</evidence>
<evidence type="ECO:0000313" key="3">
    <source>
        <dbReference type="EMBL" id="CAH0418842.1"/>
    </source>
</evidence>
<name>A0ABM8ZBT9_9LACO</name>
<evidence type="ECO:0000313" key="4">
    <source>
        <dbReference type="Proteomes" id="UP000789719"/>
    </source>
</evidence>
<feature type="transmembrane region" description="Helical" evidence="2">
    <location>
        <begin position="7"/>
        <end position="29"/>
    </location>
</feature>
<comment type="caution">
    <text evidence="3">The sequence shown here is derived from an EMBL/GenBank/DDBJ whole genome shotgun (WGS) entry which is preliminary data.</text>
</comment>